<dbReference type="Pfam" id="PF12054">
    <property type="entry name" value="DUF3535"/>
    <property type="match status" value="1"/>
</dbReference>
<dbReference type="PROSITE" id="PS51192">
    <property type="entry name" value="HELICASE_ATP_BIND_1"/>
    <property type="match status" value="1"/>
</dbReference>
<dbReference type="InterPro" id="IPR044078">
    <property type="entry name" value="Mot1_ATP-bd"/>
</dbReference>
<evidence type="ECO:0000256" key="15">
    <source>
        <dbReference type="ARBA" id="ARBA00023242"/>
    </source>
</evidence>
<dbReference type="EMBL" id="JACBKZ010000013">
    <property type="protein sequence ID" value="KAF5936434.1"/>
    <property type="molecule type" value="Genomic_DNA"/>
</dbReference>
<evidence type="ECO:0000256" key="2">
    <source>
        <dbReference type="ARBA" id="ARBA00004123"/>
    </source>
</evidence>
<evidence type="ECO:0000256" key="16">
    <source>
        <dbReference type="ARBA" id="ARBA00056392"/>
    </source>
</evidence>
<evidence type="ECO:0000256" key="9">
    <source>
        <dbReference type="ARBA" id="ARBA00022801"/>
    </source>
</evidence>
<dbReference type="PANTHER" id="PTHR36498:SF1">
    <property type="entry name" value="TATA-BINDING PROTEIN-ASSOCIATED FACTOR 172"/>
    <property type="match status" value="1"/>
</dbReference>
<dbReference type="InterPro" id="IPR016024">
    <property type="entry name" value="ARM-type_fold"/>
</dbReference>
<comment type="catalytic activity">
    <reaction evidence="1">
        <text>Thiol-dependent hydrolysis of ester, thioester, amide, peptide and isopeptide bonds formed by the C-terminal Gly of ubiquitin (a 76-residue protein attached to proteins as an intracellular targeting signal).</text>
        <dbReference type="EC" id="3.4.19.12"/>
    </reaction>
</comment>
<evidence type="ECO:0000256" key="7">
    <source>
        <dbReference type="ARBA" id="ARBA00022741"/>
    </source>
</evidence>
<dbReference type="InterPro" id="IPR001394">
    <property type="entry name" value="Peptidase_C19_UCH"/>
</dbReference>
<dbReference type="SUPFAM" id="SSF54001">
    <property type="entry name" value="Cysteine proteinases"/>
    <property type="match status" value="1"/>
</dbReference>
<dbReference type="InterPro" id="IPR035927">
    <property type="entry name" value="DUSP-like_sf"/>
</dbReference>
<evidence type="ECO:0000259" key="23">
    <source>
        <dbReference type="PROSITE" id="PS51192"/>
    </source>
</evidence>
<evidence type="ECO:0000259" key="24">
    <source>
        <dbReference type="PROSITE" id="PS51194"/>
    </source>
</evidence>
<dbReference type="SUPFAM" id="SSF143791">
    <property type="entry name" value="DUSP-like"/>
    <property type="match status" value="1"/>
</dbReference>
<dbReference type="InterPro" id="IPR049730">
    <property type="entry name" value="SNF2/RAD54-like_C"/>
</dbReference>
<dbReference type="SMART" id="SM00487">
    <property type="entry name" value="DEXDc"/>
    <property type="match status" value="1"/>
</dbReference>
<keyword evidence="7" id="KW-0547">Nucleotide-binding</keyword>
<dbReference type="InterPro" id="IPR027417">
    <property type="entry name" value="P-loop_NTPase"/>
</dbReference>
<feature type="domain" description="DUSP" evidence="25">
    <location>
        <begin position="2840"/>
        <end position="2932"/>
    </location>
</feature>
<feature type="region of interest" description="Disordered" evidence="21">
    <location>
        <begin position="3271"/>
        <end position="3290"/>
    </location>
</feature>
<dbReference type="InterPro" id="IPR028889">
    <property type="entry name" value="USP"/>
</dbReference>
<dbReference type="SUPFAM" id="SSF47954">
    <property type="entry name" value="Cyclin-like"/>
    <property type="match status" value="1"/>
</dbReference>
<evidence type="ECO:0000256" key="5">
    <source>
        <dbReference type="ARBA" id="ARBA00022670"/>
    </source>
</evidence>
<dbReference type="CDD" id="cd01795">
    <property type="entry name" value="Ubl_USP48"/>
    <property type="match status" value="1"/>
</dbReference>
<keyword evidence="9" id="KW-0378">Hydrolase</keyword>
<dbReference type="InterPro" id="IPR014001">
    <property type="entry name" value="Helicase_ATP-bd"/>
</dbReference>
<evidence type="ECO:0000256" key="4">
    <source>
        <dbReference type="ARBA" id="ARBA00012759"/>
    </source>
</evidence>
<dbReference type="Gene3D" id="3.90.70.10">
    <property type="entry name" value="Cysteine proteinases"/>
    <property type="match status" value="1"/>
</dbReference>
<dbReference type="PROSITE" id="PS51283">
    <property type="entry name" value="DUSP"/>
    <property type="match status" value="2"/>
</dbReference>
<comment type="function">
    <text evidence="16">Recognizes and hydrolyzes the peptide bond at the C-terminal Gly of ubiquitin. Involved in the processing of poly-ubiquitin precursors as well as that of ubiquitinated proteins. Deubiquitinates H2BK143ub1 of histone H2B.</text>
</comment>
<reference evidence="26 27" key="2">
    <citation type="submission" date="2020-07" db="EMBL/GenBank/DDBJ databases">
        <title>Genome assembly of wild tea tree DASZ reveals pedigree and selection history of tea varieties.</title>
        <authorList>
            <person name="Zhang W."/>
        </authorList>
    </citation>
    <scope>NUCLEOTIDE SEQUENCE [LARGE SCALE GENOMIC DNA]</scope>
    <source>
        <strain evidence="27">cv. G240</strain>
        <tissue evidence="26">Leaf</tissue>
    </source>
</reference>
<dbReference type="InterPro" id="IPR011989">
    <property type="entry name" value="ARM-like"/>
</dbReference>
<evidence type="ECO:0000256" key="1">
    <source>
        <dbReference type="ARBA" id="ARBA00000707"/>
    </source>
</evidence>
<keyword evidence="5" id="KW-0645">Protease</keyword>
<dbReference type="Pfam" id="PF16899">
    <property type="entry name" value="Cyclin_C_2"/>
    <property type="match status" value="1"/>
</dbReference>
<dbReference type="GO" id="GO:0005634">
    <property type="term" value="C:nucleus"/>
    <property type="evidence" value="ECO:0007669"/>
    <property type="project" value="UniProtKB-SubCell"/>
</dbReference>
<dbReference type="InterPro" id="IPR000357">
    <property type="entry name" value="HEAT"/>
</dbReference>
<keyword evidence="13" id="KW-0238">DNA-binding</keyword>
<feature type="domain" description="Helicase C-terminal" evidence="24">
    <location>
        <begin position="1819"/>
        <end position="1989"/>
    </location>
</feature>
<dbReference type="InterPro" id="IPR038718">
    <property type="entry name" value="SNF2-like_sf"/>
</dbReference>
<dbReference type="SUPFAM" id="SSF48371">
    <property type="entry name" value="ARM repeat"/>
    <property type="match status" value="1"/>
</dbReference>
<dbReference type="InterPro" id="IPR001650">
    <property type="entry name" value="Helicase_C-like"/>
</dbReference>
<comment type="caution">
    <text evidence="26">The sequence shown here is derived from an EMBL/GenBank/DDBJ whole genome shotgun (WGS) entry which is preliminary data.</text>
</comment>
<dbReference type="CDD" id="cd17999">
    <property type="entry name" value="DEXHc_Mot1"/>
    <property type="match status" value="1"/>
</dbReference>
<dbReference type="PROSITE" id="PS51194">
    <property type="entry name" value="HELICASE_CTER"/>
    <property type="match status" value="1"/>
</dbReference>
<dbReference type="InterPro" id="IPR006615">
    <property type="entry name" value="Pept_C19_DUSP"/>
</dbReference>
<dbReference type="GO" id="GO:0004386">
    <property type="term" value="F:helicase activity"/>
    <property type="evidence" value="ECO:0007669"/>
    <property type="project" value="UniProtKB-KW"/>
</dbReference>
<evidence type="ECO:0000256" key="18">
    <source>
        <dbReference type="ARBA" id="ARBA00075174"/>
    </source>
</evidence>
<dbReference type="FunFam" id="1.25.10.10:FF:001520">
    <property type="entry name" value="Uncharacterized protein"/>
    <property type="match status" value="1"/>
</dbReference>
<dbReference type="SMART" id="SM00695">
    <property type="entry name" value="DUSP"/>
    <property type="match status" value="1"/>
</dbReference>
<organism evidence="26 27">
    <name type="scientific">Camellia sinensis</name>
    <name type="common">Tea plant</name>
    <name type="synonym">Thea sinensis</name>
    <dbReference type="NCBI Taxonomy" id="4442"/>
    <lineage>
        <taxon>Eukaryota</taxon>
        <taxon>Viridiplantae</taxon>
        <taxon>Streptophyta</taxon>
        <taxon>Embryophyta</taxon>
        <taxon>Tracheophyta</taxon>
        <taxon>Spermatophyta</taxon>
        <taxon>Magnoliopsida</taxon>
        <taxon>eudicotyledons</taxon>
        <taxon>Gunneridae</taxon>
        <taxon>Pentapetalae</taxon>
        <taxon>asterids</taxon>
        <taxon>Ericales</taxon>
        <taxon>Theaceae</taxon>
        <taxon>Camellia</taxon>
    </lineage>
</organism>
<dbReference type="PANTHER" id="PTHR36498">
    <property type="entry name" value="TATA-BINDING PROTEIN-ASSOCIATED FACTOR 172"/>
    <property type="match status" value="1"/>
</dbReference>
<name>A0A7J7GAM3_CAMSI</name>
<keyword evidence="8" id="KW-0833">Ubl conjugation pathway</keyword>
<dbReference type="GO" id="GO:0003677">
    <property type="term" value="F:DNA binding"/>
    <property type="evidence" value="ECO:0007669"/>
    <property type="project" value="UniProtKB-KW"/>
</dbReference>
<evidence type="ECO:0000256" key="12">
    <source>
        <dbReference type="ARBA" id="ARBA00022840"/>
    </source>
</evidence>
<dbReference type="InterPro" id="IPR022707">
    <property type="entry name" value="Mot1_central_dom"/>
</dbReference>
<dbReference type="PROSITE" id="PS00973">
    <property type="entry name" value="USP_2"/>
    <property type="match status" value="1"/>
</dbReference>
<dbReference type="GO" id="GO:0016579">
    <property type="term" value="P:protein deubiquitination"/>
    <property type="evidence" value="ECO:0007669"/>
    <property type="project" value="InterPro"/>
</dbReference>
<dbReference type="Proteomes" id="UP000593564">
    <property type="component" value="Unassembled WGS sequence"/>
</dbReference>
<evidence type="ECO:0000256" key="20">
    <source>
        <dbReference type="ARBA" id="ARBA00082179"/>
    </source>
</evidence>
<feature type="domain" description="Helicase ATP-binding" evidence="23">
    <location>
        <begin position="1487"/>
        <end position="1657"/>
    </location>
</feature>
<evidence type="ECO:0000256" key="21">
    <source>
        <dbReference type="SAM" id="MobiDB-lite"/>
    </source>
</evidence>
<dbReference type="SUPFAM" id="SSF52540">
    <property type="entry name" value="P-loop containing nucleoside triphosphate hydrolases"/>
    <property type="match status" value="2"/>
</dbReference>
<comment type="similarity">
    <text evidence="3">Belongs to the peptidase C19 family.</text>
</comment>
<dbReference type="FunFam" id="3.90.70.10:FF:000049">
    <property type="entry name" value="ubiquitin carboxyl-terminal hydrolase 48"/>
    <property type="match status" value="1"/>
</dbReference>
<dbReference type="PROSITE" id="PS50235">
    <property type="entry name" value="USP_3"/>
    <property type="match status" value="1"/>
</dbReference>
<dbReference type="Pfam" id="PF00271">
    <property type="entry name" value="Helicase_C"/>
    <property type="match status" value="1"/>
</dbReference>
<feature type="domain" description="USP" evidence="22">
    <location>
        <begin position="2428"/>
        <end position="2777"/>
    </location>
</feature>
<evidence type="ECO:0000256" key="6">
    <source>
        <dbReference type="ARBA" id="ARBA00022737"/>
    </source>
</evidence>
<dbReference type="GO" id="GO:0016887">
    <property type="term" value="F:ATP hydrolysis activity"/>
    <property type="evidence" value="ECO:0007669"/>
    <property type="project" value="InterPro"/>
</dbReference>
<dbReference type="GO" id="GO:0006508">
    <property type="term" value="P:proteolysis"/>
    <property type="evidence" value="ECO:0007669"/>
    <property type="project" value="UniProtKB-KW"/>
</dbReference>
<dbReference type="InterPro" id="IPR044743">
    <property type="entry name" value="Ubl_USP48"/>
</dbReference>
<keyword evidence="12" id="KW-0067">ATP-binding</keyword>
<evidence type="ECO:0000313" key="26">
    <source>
        <dbReference type="EMBL" id="KAF5936434.1"/>
    </source>
</evidence>
<dbReference type="InterPro" id="IPR031658">
    <property type="entry name" value="Cyclin_C_2"/>
</dbReference>
<keyword evidence="6" id="KW-0677">Repeat</keyword>
<dbReference type="InterPro" id="IPR018200">
    <property type="entry name" value="USP_CS"/>
</dbReference>
<evidence type="ECO:0000256" key="13">
    <source>
        <dbReference type="ARBA" id="ARBA00023125"/>
    </source>
</evidence>
<feature type="region of interest" description="Disordered" evidence="21">
    <location>
        <begin position="1724"/>
        <end position="1743"/>
    </location>
</feature>
<dbReference type="CDD" id="cd18793">
    <property type="entry name" value="SF2_C_SNF"/>
    <property type="match status" value="1"/>
</dbReference>
<dbReference type="GO" id="GO:0004197">
    <property type="term" value="F:cysteine-type endopeptidase activity"/>
    <property type="evidence" value="ECO:0007669"/>
    <property type="project" value="InterPro"/>
</dbReference>
<keyword evidence="14" id="KW-0195">Cyclin</keyword>
<dbReference type="GO" id="GO:0005524">
    <property type="term" value="F:ATP binding"/>
    <property type="evidence" value="ECO:0007669"/>
    <property type="project" value="UniProtKB-KW"/>
</dbReference>
<evidence type="ECO:0000256" key="8">
    <source>
        <dbReference type="ARBA" id="ARBA00022786"/>
    </source>
</evidence>
<sequence>MLNRSSNDTHLNRLENRWSEPPKAVAAPAPTTSLEKALWLSNHLVLIVSLLCWTIGDIAKSHPQDLSSLLSKVSQYLRSKNWDTRVAAAHAIGAIAGNAKHTTLTELYSCVETKMSEAGISGIVEDVVAWPNFDSKIVVSSSFRSFDINKVLEFGALLASGGQEYDIASDNMKNPRERLARQKQNLRRRLGLDMCEQFMDVNDMIRDEDLIEHKFNSHGNGVPHQFYTQHSVHNVRQLVSNMVPSYKSRRPSARELNLLKRKAKISSKDQTKGWSKDGDVEVTYCQDMMSPKGFCPDSSISNKPFSDPIPDEDNFEHDGDGGWPFHNFVEQLIVDMFDPVWEVRHGSVMALREILTHQGACAGVYMLDLSSDDPFSETKDKGLEVTVKREREIDLNMQVPVDEIEPNQKRLKVEDSSSPLTVTSAIISASGDDKFDACVKVEDSERNLSAAPTNGEINFSSVKVEPQSCIDGHEDPDMADAKGSCEDNCSMGKMNTLKSLPENCVLMNLVKVTRHSWLKNCEFLQDCAIRFLCVLSLDRFGDYVSDQVVAPIRETCAQALGAVLKYMHSSLVHETLNILLQMQCRPEWEVRHGSLLGIKYLVAVRQEMLDDLLGHVLPACKAGLEDPDDDVRAVAADALIPTAAAIVSLKGQTLHSIVMLLWDILLDLDDLSPSTSSVMNLLAEIYSQEEMIPKMSGILPSKMKQEFDLNELVGLDDLGEGTSTQENPYMLSTLAPRLWPFMRHSITSVRYSAIRTLERLLEAGYKRNIAESSSTSFWPSFILGDTLRIVFQNLLLESNAEILQCSERVWRLLLQCSVEDLEAAAKLYISYWLELATTPYGSPLDATKMFWPVALPRKSHFKAAAKMRALKLESDSCVSVASDYAKATVSQEKNGDPSTNPIKIIVGADVEMSISHTRVVTATALGTFISKLLEGCMQYVVDPLWKALTSLSGVQRQVASMVLISWFKEVKTKQLSGTTSFFLSFSNNLKNWLLDLLGCSDPAFPTKDSLLPYTELSRTYAKMRNEAGQLFRAVEASGMFNSLLSTTKIDLESVSADDAMSFASRLPLLSNDTASEETVGRNIVDELESLKQRLLSTAGYLKCVQGNLHVTVCSLVAAAVIWMSELPAKLNPIILPLMASIKREQEEILQNKAAEALAELISHCIARKPSPNDKLIKNLCSLTCMDPCETPQAAVLSSIETIEDQDLLSFGSSTGKQKSKVHMLASGEDRSRVEGFISRRGSELALKHLCKKFGASLFDMIPKLWDCLTEVLKPGSLEGLTSEDEKDITQVIESIKDPQILINNIQVVRSVAPMLDETLRPKLLTLLPCIFKCIRHSHVAVRLAASRCIASMAKSMTVNVMGAVIVNVIPMLGDMTSVYARQGAGILVSLLVQGLGVELVSYAPLLVVTTVEVQSVTHSFAALVPLLPLARGLSPPIDLSDSLSSSKEDAQFLEQLVDNSHIDDYELSTELKVILRRYQQEGINWLAFLKRFNLHGILCDDMGLGKTLQASAILASDIAEHRAADAGKDPPSSLIICPSTLVGHWVYEIEKFIDASLITTLQYAGSAQERILLRSQFDKHNVIITSYDVVRKDIDYLGQLFWNYCILDEGHIIKNSKSKITCAVKQLKAQHRLVLSGTPIQFQATYGKPLLAARDSKCSAKDAEAGALAMEALHKQVMPFLLRRTKDEVLSDLPEKIIQDRYCDLSPVQLKLYERFSGSHMRQEISSMVKSNERDTGESSASPRASSHVFQALQYLLKLCGHPLLVIGEKIPDSFSCVLSELFPANSDIISELHKLHHSPKLVALQEILEECGIGVDASSSEGCVSVGQHRVLIFAQHKAFLDIIERDLFHGHMKSVTYLRLDGSVEPEKRFDIVKAFNSDPTIDVLLLTTHAYSLGLGISLIYNLFLQLVDLSADTLVFMEHDWNPMRDHQAMDRAHRLGQRKVVNVHRLIMRGTLEEKVMSLQKFKVSVANSVINAENASMKTMNTEQLLDLFTSAETKKATAASKGSDGNFDGDTKSVGTGKGLKAILGGLEELWDQSQYTEEYNLSHFLTKLNGLYKRMVWTVNTGVSWHGTKHGLEEKKLEIETQALHYGVTPPRVLQRMADFLTSTHRAKWIFSPQDLKERYKAANQRARQTLEKYGTTRMEVDLDGSWSYPEPQIDAKDNVEKHSRPKPLKTEEEQLLRAFYEFKIQDVCDAFKFPRKIQSVGFDLIVYAPYRAIDGFVSDLEEFLQVNDEQLQMLKDTSETAKVEADKIMLTDAPLLFPPGQLALAALRRSNEVHGILDLESYLLSLMSRQHATHSISELTVSLDAIDSLVSKLQIPTATDMKHVDRKLKSCRDPGSHDKKIHSTGQFTEDDLNQLYMIWKPICQGCRVNTKDNPNCFCGLVPPLNGSRKSGLWQKMSEIVHSLGPDPSKELRASTSSPAGLTNLGATCYANSILQCLYMNKSFREGVFSVEPNVLKEQPVLDQLARLFAQLHASKMSFVDSGPFIKTLELDNGVQQDSHEFLTLLLSLLERCLSCSKLSKARTIVQDIFRGSVSHVTTCSKCGKDSEASSKMEDFYELELNVKGLKSLDDSLDDYLSVEELQGENQYYCESCEARVDATRSIKLRSLPVVLNFQLKRCVFLPKTTTKKKITSAFCFPGELDMRHRLSEHSQSALIYDLSAVLIHKGSAVNSGHYIAHIKDENTGQWWEFDDEHVSNLGRHPFSEGSSNYAAKSVQTEQVVHPPCSESIDAVVTGNHVDDSQSKSSEYNVNSVQTFSSSDAYMLMYILRHSKNGGENAQMEFGGMKMDNGSGVAPQNGVSLPSHLCEEMEQLNSSYLDACEQYKLKKDLELNCITERRQEVRSVLSQAPVQSLGEPYFWISTDWLRHWADNICPSIIENNPIQCLHGKVPVSKIGNMKRLSAKAWTMLFSKYEGGPALSKDDYCVGCLFEGAHSIANADSYRDRIKSMKELAEAALAGKCLDEPMLNQWIRRKKVESPCEADAGPTASIRCPHGELMPEQAIRAKRVLVPENLWLFLYDTANTVKPDDSLGCSTFPSDSAPCSQCSIELTEVACLEDSLREFKLKQRLNHDRLALGKSIELFPFKRYYLLPTSWLSKWKSYIITSGKNASSAEPETLSNFIDLLKCEKHSRLLKRPPDLICKRGVILQRSPNTDGLTIITENDWKLFCEDWGGIEEKGISAEIEISNCMGDESIRFSAEMAVSEEHTNAQDEANGEADSKRLLVCEACIGERESCEFMRKLNYCNEDICVCFVRGTEPPRSILEASGNSFEQDRRTSKRSRKTTFGNSINLNVSGSTSIYQLKMMIWESFGINSQYIFSFLLHLLCQYLSMRTLSQGGRLAVVVQKMVVKENQILHKGFKIIDGESATLADMNIFAGDTLWVTDSEIHENRDIADELSDQKMEVQQAEEGFRGTLLTSNISSQLVAFIFWLGEANNFIRLFAEEIPCERHLYEVLVHCVIL</sequence>
<evidence type="ECO:0000256" key="3">
    <source>
        <dbReference type="ARBA" id="ARBA00009085"/>
    </source>
</evidence>
<keyword evidence="10" id="KW-0347">Helicase</keyword>
<dbReference type="InterPro" id="IPR036915">
    <property type="entry name" value="Cyclin-like_sf"/>
</dbReference>
<evidence type="ECO:0000259" key="25">
    <source>
        <dbReference type="PROSITE" id="PS51283"/>
    </source>
</evidence>
<dbReference type="SMART" id="SM00490">
    <property type="entry name" value="HELICc"/>
    <property type="match status" value="1"/>
</dbReference>
<evidence type="ECO:0000256" key="19">
    <source>
        <dbReference type="ARBA" id="ARBA00078771"/>
    </source>
</evidence>
<keyword evidence="11" id="KW-0788">Thiol protease</keyword>
<evidence type="ECO:0000256" key="14">
    <source>
        <dbReference type="ARBA" id="ARBA00023127"/>
    </source>
</evidence>
<dbReference type="Gene3D" id="1.10.472.10">
    <property type="entry name" value="Cyclin-like"/>
    <property type="match status" value="1"/>
</dbReference>
<dbReference type="InterPro" id="IPR033841">
    <property type="entry name" value="Pep_USP48"/>
</dbReference>
<dbReference type="EC" id="3.4.19.12" evidence="4"/>
<dbReference type="Gene3D" id="3.40.50.10810">
    <property type="entry name" value="Tandem AAA-ATPase domain"/>
    <property type="match status" value="1"/>
</dbReference>
<comment type="subcellular location">
    <subcellularLocation>
        <location evidence="2">Nucleus</location>
    </subcellularLocation>
</comment>
<feature type="region of interest" description="Disordered" evidence="21">
    <location>
        <begin position="1"/>
        <end position="24"/>
    </location>
</feature>
<dbReference type="CDD" id="cd02668">
    <property type="entry name" value="Peptidase_C19L"/>
    <property type="match status" value="1"/>
</dbReference>
<dbReference type="CDD" id="cd20586">
    <property type="entry name" value="CYCLIN_AcCycH_rpt2"/>
    <property type="match status" value="1"/>
</dbReference>
<dbReference type="Pfam" id="PF00443">
    <property type="entry name" value="UCH"/>
    <property type="match status" value="1"/>
</dbReference>
<evidence type="ECO:0000259" key="22">
    <source>
        <dbReference type="PROSITE" id="PS50235"/>
    </source>
</evidence>
<evidence type="ECO:0000256" key="17">
    <source>
        <dbReference type="ARBA" id="ARBA00071636"/>
    </source>
</evidence>
<feature type="domain" description="DUSP" evidence="25">
    <location>
        <begin position="3069"/>
        <end position="3191"/>
    </location>
</feature>
<protein>
    <recommendedName>
        <fullName evidence="17">Ubiquitin carboxyl-terminal hydrolase 26</fullName>
        <ecNumber evidence="4">3.4.19.12</ecNumber>
    </recommendedName>
    <alternativeName>
        <fullName evidence="20">Deubiquitinating enzyme 26</fullName>
    </alternativeName>
    <alternativeName>
        <fullName evidence="18">Ubiquitin thioesterase 26</fullName>
    </alternativeName>
    <alternativeName>
        <fullName evidence="19">Ubiquitin-specific-processing protease 26</fullName>
    </alternativeName>
</protein>
<dbReference type="InterPro" id="IPR000330">
    <property type="entry name" value="SNF2_N"/>
</dbReference>
<evidence type="ECO:0000256" key="11">
    <source>
        <dbReference type="ARBA" id="ARBA00022807"/>
    </source>
</evidence>
<keyword evidence="27" id="KW-1185">Reference proteome</keyword>
<dbReference type="Pfam" id="PF00176">
    <property type="entry name" value="SNF2-rel_dom"/>
    <property type="match status" value="1"/>
</dbReference>
<dbReference type="InterPro" id="IPR044972">
    <property type="entry name" value="Mot1"/>
</dbReference>
<dbReference type="Pfam" id="PF02985">
    <property type="entry name" value="HEAT"/>
    <property type="match status" value="1"/>
</dbReference>
<evidence type="ECO:0000256" key="10">
    <source>
        <dbReference type="ARBA" id="ARBA00022806"/>
    </source>
</evidence>
<dbReference type="Gene3D" id="3.40.50.300">
    <property type="entry name" value="P-loop containing nucleotide triphosphate hydrolases"/>
    <property type="match status" value="1"/>
</dbReference>
<dbReference type="FunFam" id="3.40.50.300:FF:001793">
    <property type="entry name" value="TATA-binding protein-associated factor"/>
    <property type="match status" value="1"/>
</dbReference>
<dbReference type="PROSITE" id="PS00972">
    <property type="entry name" value="USP_1"/>
    <property type="match status" value="1"/>
</dbReference>
<evidence type="ECO:0000313" key="27">
    <source>
        <dbReference type="Proteomes" id="UP000593564"/>
    </source>
</evidence>
<feature type="compositionally biased region" description="Basic and acidic residues" evidence="21">
    <location>
        <begin position="10"/>
        <end position="20"/>
    </location>
</feature>
<dbReference type="Gene3D" id="1.25.10.10">
    <property type="entry name" value="Leucine-rich Repeat Variant"/>
    <property type="match status" value="2"/>
</dbReference>
<dbReference type="GO" id="GO:0004843">
    <property type="term" value="F:cysteine-type deubiquitinase activity"/>
    <property type="evidence" value="ECO:0007669"/>
    <property type="project" value="UniProtKB-EC"/>
</dbReference>
<gene>
    <name evidence="26" type="ORF">HYC85_027563</name>
</gene>
<accession>A0A7J7GAM3</accession>
<dbReference type="GO" id="GO:0017025">
    <property type="term" value="F:TBP-class protein binding"/>
    <property type="evidence" value="ECO:0007669"/>
    <property type="project" value="InterPro"/>
</dbReference>
<proteinExistence type="inferred from homology"/>
<dbReference type="InterPro" id="IPR038765">
    <property type="entry name" value="Papain-like_cys_pep_sf"/>
</dbReference>
<keyword evidence="15" id="KW-0539">Nucleus</keyword>
<reference evidence="27" key="1">
    <citation type="journal article" date="2020" name="Nat. Commun.">
        <title>Genome assembly of wild tea tree DASZ reveals pedigree and selection history of tea varieties.</title>
        <authorList>
            <person name="Zhang W."/>
            <person name="Zhang Y."/>
            <person name="Qiu H."/>
            <person name="Guo Y."/>
            <person name="Wan H."/>
            <person name="Zhang X."/>
            <person name="Scossa F."/>
            <person name="Alseekh S."/>
            <person name="Zhang Q."/>
            <person name="Wang P."/>
            <person name="Xu L."/>
            <person name="Schmidt M.H."/>
            <person name="Jia X."/>
            <person name="Li D."/>
            <person name="Zhu A."/>
            <person name="Guo F."/>
            <person name="Chen W."/>
            <person name="Ni D."/>
            <person name="Usadel B."/>
            <person name="Fernie A.R."/>
            <person name="Wen W."/>
        </authorList>
    </citation>
    <scope>NUCLEOTIDE SEQUENCE [LARGE SCALE GENOMIC DNA]</scope>
    <source>
        <strain evidence="27">cv. G240</strain>
    </source>
</reference>